<name>A0A2A7BJB5_9BACI</name>
<comment type="caution">
    <text evidence="2">The sequence shown here is derived from an EMBL/GenBank/DDBJ whole genome shotgun (WGS) entry which is preliminary data.</text>
</comment>
<gene>
    <name evidence="2" type="ORF">COO17_28825</name>
</gene>
<evidence type="ECO:0000313" key="3">
    <source>
        <dbReference type="Proteomes" id="UP000220111"/>
    </source>
</evidence>
<feature type="transmembrane region" description="Helical" evidence="1">
    <location>
        <begin position="38"/>
        <end position="56"/>
    </location>
</feature>
<keyword evidence="1" id="KW-0472">Membrane</keyword>
<protein>
    <submittedName>
        <fullName evidence="2">Uncharacterized protein</fullName>
    </submittedName>
</protein>
<evidence type="ECO:0000256" key="1">
    <source>
        <dbReference type="SAM" id="Phobius"/>
    </source>
</evidence>
<dbReference type="AlphaFoldDB" id="A0A2A7BJB5"/>
<keyword evidence="1" id="KW-1133">Transmembrane helix</keyword>
<proteinExistence type="predicted"/>
<sequence>MSVYFTFCHYIFLLERKKGHTCTVGMVRKVCPSRKLCFIYIVINFNIMVLCNFCKYKISISLSRCRV</sequence>
<dbReference type="EMBL" id="NVPQ01000165">
    <property type="protein sequence ID" value="PDY33874.1"/>
    <property type="molecule type" value="Genomic_DNA"/>
</dbReference>
<accession>A0A2A7BJB5</accession>
<reference evidence="2 3" key="1">
    <citation type="submission" date="2017-09" db="EMBL/GenBank/DDBJ databases">
        <title>Large-scale bioinformatics analysis of Bacillus genomes uncovers conserved roles of natural products in bacterial physiology.</title>
        <authorList>
            <consortium name="Agbiome Team Llc"/>
            <person name="Bleich R.M."/>
            <person name="Grubbs K.J."/>
            <person name="Santa Maria K.C."/>
            <person name="Allen S.E."/>
            <person name="Farag S."/>
            <person name="Shank E.A."/>
            <person name="Bowers A."/>
        </authorList>
    </citation>
    <scope>NUCLEOTIDE SEQUENCE [LARGE SCALE GENOMIC DNA]</scope>
    <source>
        <strain evidence="2 3">AFS098222</strain>
    </source>
</reference>
<dbReference type="Proteomes" id="UP000220111">
    <property type="component" value="Unassembled WGS sequence"/>
</dbReference>
<keyword evidence="1" id="KW-0812">Transmembrane</keyword>
<evidence type="ECO:0000313" key="2">
    <source>
        <dbReference type="EMBL" id="PDY33874.1"/>
    </source>
</evidence>
<organism evidence="2 3">
    <name type="scientific">Bacillus wiedmannii</name>
    <dbReference type="NCBI Taxonomy" id="1890302"/>
    <lineage>
        <taxon>Bacteria</taxon>
        <taxon>Bacillati</taxon>
        <taxon>Bacillota</taxon>
        <taxon>Bacilli</taxon>
        <taxon>Bacillales</taxon>
        <taxon>Bacillaceae</taxon>
        <taxon>Bacillus</taxon>
        <taxon>Bacillus cereus group</taxon>
    </lineage>
</organism>